<gene>
    <name evidence="1" type="ORF">RRG08_029537</name>
</gene>
<accession>A0AAE0XVR2</accession>
<evidence type="ECO:0000313" key="2">
    <source>
        <dbReference type="Proteomes" id="UP001283361"/>
    </source>
</evidence>
<protein>
    <submittedName>
        <fullName evidence="1">Uncharacterized protein</fullName>
    </submittedName>
</protein>
<dbReference type="EMBL" id="JAWDGP010007415">
    <property type="protein sequence ID" value="KAK3719382.1"/>
    <property type="molecule type" value="Genomic_DNA"/>
</dbReference>
<organism evidence="1 2">
    <name type="scientific">Elysia crispata</name>
    <name type="common">lettuce slug</name>
    <dbReference type="NCBI Taxonomy" id="231223"/>
    <lineage>
        <taxon>Eukaryota</taxon>
        <taxon>Metazoa</taxon>
        <taxon>Spiralia</taxon>
        <taxon>Lophotrochozoa</taxon>
        <taxon>Mollusca</taxon>
        <taxon>Gastropoda</taxon>
        <taxon>Heterobranchia</taxon>
        <taxon>Euthyneura</taxon>
        <taxon>Panpulmonata</taxon>
        <taxon>Sacoglossa</taxon>
        <taxon>Placobranchoidea</taxon>
        <taxon>Plakobranchidae</taxon>
        <taxon>Elysia</taxon>
    </lineage>
</organism>
<dbReference type="Proteomes" id="UP001283361">
    <property type="component" value="Unassembled WGS sequence"/>
</dbReference>
<keyword evidence="2" id="KW-1185">Reference proteome</keyword>
<name>A0AAE0XVR2_9GAST</name>
<evidence type="ECO:0000313" key="1">
    <source>
        <dbReference type="EMBL" id="KAK3719382.1"/>
    </source>
</evidence>
<dbReference type="AlphaFoldDB" id="A0AAE0XVR2"/>
<proteinExistence type="predicted"/>
<sequence length="119" mass="13697">MNNQRSYETKVVRFFCLRPKKLTSQHFYLDLRIKTNMLQQSLLPKSRAFLAKDLGYVGLSSVLDMPQACKSGCCFSRLSLKRIVFPAITQLRISRQGNNCHWKNSALNERSGLLTLLML</sequence>
<comment type="caution">
    <text evidence="1">The sequence shown here is derived from an EMBL/GenBank/DDBJ whole genome shotgun (WGS) entry which is preliminary data.</text>
</comment>
<reference evidence="1" key="1">
    <citation type="journal article" date="2023" name="G3 (Bethesda)">
        <title>A reference genome for the long-term kleptoplast-retaining sea slug Elysia crispata morphotype clarki.</title>
        <authorList>
            <person name="Eastman K.E."/>
            <person name="Pendleton A.L."/>
            <person name="Shaikh M.A."/>
            <person name="Suttiyut T."/>
            <person name="Ogas R."/>
            <person name="Tomko P."/>
            <person name="Gavelis G."/>
            <person name="Widhalm J.R."/>
            <person name="Wisecaver J.H."/>
        </authorList>
    </citation>
    <scope>NUCLEOTIDE SEQUENCE</scope>
    <source>
        <strain evidence="1">ECLA1</strain>
    </source>
</reference>